<gene>
    <name evidence="2" type="ORF">M431DRAFT_376517</name>
</gene>
<proteinExistence type="predicted"/>
<dbReference type="Proteomes" id="UP000241690">
    <property type="component" value="Unassembled WGS sequence"/>
</dbReference>
<dbReference type="GeneID" id="36623249"/>
<accession>A0A2T4AH99</accession>
<evidence type="ECO:0000313" key="2">
    <source>
        <dbReference type="EMBL" id="PTB56449.1"/>
    </source>
</evidence>
<name>A0A2T4AH99_TRIHA</name>
<protein>
    <submittedName>
        <fullName evidence="2">Uncharacterized protein</fullName>
    </submittedName>
</protein>
<organism evidence="2 3">
    <name type="scientific">Trichoderma harzianum CBS 226.95</name>
    <dbReference type="NCBI Taxonomy" id="983964"/>
    <lineage>
        <taxon>Eukaryota</taxon>
        <taxon>Fungi</taxon>
        <taxon>Dikarya</taxon>
        <taxon>Ascomycota</taxon>
        <taxon>Pezizomycotina</taxon>
        <taxon>Sordariomycetes</taxon>
        <taxon>Hypocreomycetidae</taxon>
        <taxon>Hypocreales</taxon>
        <taxon>Hypocreaceae</taxon>
        <taxon>Trichoderma</taxon>
    </lineage>
</organism>
<sequence>MATRLNPNPNPSRKKIAQLGNGTRVRHRHITTMRPPYQLRTSYNGPVWFQTRGVKGASALLGISSIALGKRRDGKKKGRFFAAFSSLSNKTKKEGKSKYGHAEYCYCFANSRFGPLQEMTIISHCSSASCINCSIERRCKTPVSKRILLTGGAR</sequence>
<dbReference type="EMBL" id="KZ679678">
    <property type="protein sequence ID" value="PTB56449.1"/>
    <property type="molecule type" value="Genomic_DNA"/>
</dbReference>
<keyword evidence="3" id="KW-1185">Reference proteome</keyword>
<evidence type="ECO:0000256" key="1">
    <source>
        <dbReference type="SAM" id="MobiDB-lite"/>
    </source>
</evidence>
<evidence type="ECO:0000313" key="3">
    <source>
        <dbReference type="Proteomes" id="UP000241690"/>
    </source>
</evidence>
<dbReference type="AlphaFoldDB" id="A0A2T4AH99"/>
<dbReference type="RefSeq" id="XP_024776126.1">
    <property type="nucleotide sequence ID" value="XM_024914683.1"/>
</dbReference>
<reference evidence="2 3" key="1">
    <citation type="submission" date="2016-07" db="EMBL/GenBank/DDBJ databases">
        <title>Multiple horizontal gene transfer events from other fungi enriched the ability of initially mycotrophic Trichoderma (Ascomycota) to feed on dead plant biomass.</title>
        <authorList>
            <consortium name="DOE Joint Genome Institute"/>
            <person name="Aerts A."/>
            <person name="Atanasova L."/>
            <person name="Chenthamara K."/>
            <person name="Zhang J."/>
            <person name="Grujic M."/>
            <person name="Henrissat B."/>
            <person name="Kuo A."/>
            <person name="Salamov A."/>
            <person name="Lipzen A."/>
            <person name="Labutti K."/>
            <person name="Barry K."/>
            <person name="Miao Y."/>
            <person name="Rahimi M.J."/>
            <person name="Shen Q."/>
            <person name="Grigoriev I.V."/>
            <person name="Kubicek C.P."/>
            <person name="Druzhinina I.S."/>
        </authorList>
    </citation>
    <scope>NUCLEOTIDE SEQUENCE [LARGE SCALE GENOMIC DNA]</scope>
    <source>
        <strain evidence="2 3">CBS 226.95</strain>
    </source>
</reference>
<feature type="region of interest" description="Disordered" evidence="1">
    <location>
        <begin position="1"/>
        <end position="22"/>
    </location>
</feature>